<feature type="coiled-coil region" evidence="5">
    <location>
        <begin position="78"/>
        <end position="105"/>
    </location>
</feature>
<reference evidence="8 9" key="1">
    <citation type="journal article" date="2011" name="Proc. Natl. Acad. Sci. U.S.A.">
        <title>Evolutionary erosion of yeast sex chromosomes by mating-type switching accidents.</title>
        <authorList>
            <person name="Gordon J.L."/>
            <person name="Armisen D."/>
            <person name="Proux-Wera E."/>
            <person name="Oheigeartaigh S.S."/>
            <person name="Byrne K.P."/>
            <person name="Wolfe K.H."/>
        </authorList>
    </citation>
    <scope>NUCLEOTIDE SEQUENCE [LARGE SCALE GENOMIC DNA]</scope>
    <source>
        <strain evidence="9">ATCC 34711 / CBS 6284 / DSM 70876 / NBRC 10599 / NRRL Y-10934 / UCD 77-7</strain>
    </source>
</reference>
<dbReference type="GO" id="GO:0005634">
    <property type="term" value="C:nucleus"/>
    <property type="evidence" value="ECO:0007669"/>
    <property type="project" value="UniProtKB-SubCell"/>
</dbReference>
<dbReference type="KEGG" id="tbl:TBLA_0D04840"/>
<proteinExistence type="predicted"/>
<dbReference type="STRING" id="1071380.I2H3M8"/>
<feature type="compositionally biased region" description="Low complexity" evidence="6">
    <location>
        <begin position="375"/>
        <end position="388"/>
    </location>
</feature>
<keyword evidence="3" id="KW-0804">Transcription</keyword>
<evidence type="ECO:0000313" key="9">
    <source>
        <dbReference type="Proteomes" id="UP000002866"/>
    </source>
</evidence>
<dbReference type="Gene3D" id="2.30.30.140">
    <property type="match status" value="2"/>
</dbReference>
<evidence type="ECO:0000259" key="7">
    <source>
        <dbReference type="PROSITE" id="PS51518"/>
    </source>
</evidence>
<dbReference type="PANTHER" id="PTHR21539">
    <property type="entry name" value="SAGA-ASSOCIATED FACTOR 29"/>
    <property type="match status" value="1"/>
</dbReference>
<dbReference type="Pfam" id="PF07039">
    <property type="entry name" value="SGF29_Tudor"/>
    <property type="match status" value="1"/>
</dbReference>
<gene>
    <name evidence="8" type="primary">TBLA0D04840</name>
    <name evidence="8" type="ORF">TBLA_0D04840</name>
</gene>
<feature type="region of interest" description="Disordered" evidence="6">
    <location>
        <begin position="127"/>
        <end position="160"/>
    </location>
</feature>
<evidence type="ECO:0000256" key="3">
    <source>
        <dbReference type="ARBA" id="ARBA00023163"/>
    </source>
</evidence>
<dbReference type="InterPro" id="IPR010750">
    <property type="entry name" value="SGF29_tudor-like_dom"/>
</dbReference>
<evidence type="ECO:0000256" key="6">
    <source>
        <dbReference type="SAM" id="MobiDB-lite"/>
    </source>
</evidence>
<feature type="domain" description="SGF29 C-terminal" evidence="7">
    <location>
        <begin position="427"/>
        <end position="565"/>
    </location>
</feature>
<feature type="compositionally biased region" description="Polar residues" evidence="6">
    <location>
        <begin position="227"/>
        <end position="236"/>
    </location>
</feature>
<keyword evidence="5" id="KW-0175">Coiled coil</keyword>
<dbReference type="InParanoid" id="I2H3M8"/>
<evidence type="ECO:0000256" key="2">
    <source>
        <dbReference type="ARBA" id="ARBA00023015"/>
    </source>
</evidence>
<keyword evidence="4" id="KW-0539">Nucleus</keyword>
<dbReference type="OrthoDB" id="10265994at2759"/>
<evidence type="ECO:0000313" key="8">
    <source>
        <dbReference type="EMBL" id="CCH60980.1"/>
    </source>
</evidence>
<feature type="compositionally biased region" description="Pro residues" evidence="6">
    <location>
        <begin position="207"/>
        <end position="221"/>
    </location>
</feature>
<dbReference type="Proteomes" id="UP000002866">
    <property type="component" value="Chromosome 4"/>
</dbReference>
<accession>I2H3M8</accession>
<feature type="compositionally biased region" description="Acidic residues" evidence="6">
    <location>
        <begin position="191"/>
        <end position="202"/>
    </location>
</feature>
<dbReference type="InterPro" id="IPR037802">
    <property type="entry name" value="SGF29"/>
</dbReference>
<feature type="compositionally biased region" description="Pro residues" evidence="6">
    <location>
        <begin position="339"/>
        <end position="357"/>
    </location>
</feature>
<feature type="compositionally biased region" description="Basic and acidic residues" evidence="6">
    <location>
        <begin position="304"/>
        <end position="327"/>
    </location>
</feature>
<dbReference type="GeneID" id="14496132"/>
<dbReference type="EMBL" id="HE806319">
    <property type="protein sequence ID" value="CCH60980.1"/>
    <property type="molecule type" value="Genomic_DNA"/>
</dbReference>
<dbReference type="PANTHER" id="PTHR21539:SF0">
    <property type="entry name" value="SAGA-ASSOCIATED FACTOR 29"/>
    <property type="match status" value="1"/>
</dbReference>
<name>I2H3M8_HENB6</name>
<organism evidence="8 9">
    <name type="scientific">Henningerozyma blattae (strain ATCC 34711 / CBS 6284 / DSM 70876 / NBRC 10599 / NRRL Y-10934 / UCD 77-7)</name>
    <name type="common">Yeast</name>
    <name type="synonym">Tetrapisispora blattae</name>
    <dbReference type="NCBI Taxonomy" id="1071380"/>
    <lineage>
        <taxon>Eukaryota</taxon>
        <taxon>Fungi</taxon>
        <taxon>Dikarya</taxon>
        <taxon>Ascomycota</taxon>
        <taxon>Saccharomycotina</taxon>
        <taxon>Saccharomycetes</taxon>
        <taxon>Saccharomycetales</taxon>
        <taxon>Saccharomycetaceae</taxon>
        <taxon>Henningerozyma</taxon>
    </lineage>
</organism>
<dbReference type="GO" id="GO:0000124">
    <property type="term" value="C:SAGA complex"/>
    <property type="evidence" value="ECO:0007669"/>
    <property type="project" value="InterPro"/>
</dbReference>
<protein>
    <recommendedName>
        <fullName evidence="7">SGF29 C-terminal domain-containing protein</fullName>
    </recommendedName>
</protein>
<dbReference type="InterPro" id="IPR047287">
    <property type="entry name" value="Tudor_SGF29_rpt2"/>
</dbReference>
<dbReference type="CDD" id="cd20394">
    <property type="entry name" value="Tudor_SGF29_rpt2"/>
    <property type="match status" value="1"/>
</dbReference>
<feature type="compositionally biased region" description="Polar residues" evidence="6">
    <location>
        <begin position="275"/>
        <end position="297"/>
    </location>
</feature>
<feature type="region of interest" description="Disordered" evidence="6">
    <location>
        <begin position="174"/>
        <end position="236"/>
    </location>
</feature>
<feature type="region of interest" description="Disordered" evidence="6">
    <location>
        <begin position="271"/>
        <end position="395"/>
    </location>
</feature>
<sequence>MDNQLASLFTSIRNLKSYPDVNTDTLVNNDIEENNRNVARSLNDDIILKDQIRNNMNNLSIDEINSNLRHFKTHLSYINNTRKRLTSIQNDLKEILNNYSNQNRATFSSGSFDTNADDTFTADTTDITNTSHTHTVDSSNTAPTAATTNTTIPPPPSTFIETATATSVSSNGIQVKPYTYDSQDRNKDKDEDGDQIMGDADDLIPTSSPPPPPPPPPPPYSPVHSPTFQSNDISKTDQPIETGVEITINENNDNNKMDINPLAELGTKEEKAAKLSSNNAKDITSTSTNSLVDNNPNPHKKDRKVNSDKVEDTKVKQSIKVRYDKITMESTVNDIQEDIPPPPSPPPPPLTEPPETLPQPQSVDDNLLSSPLVRTGKTAGKTTPPGFGSDNIKDDQSLITPNNGIIMNPDLPSKPIGKQYWLSKYSIECSIQLGCEVAYKPKKSIDGEWFHCEVVKVSSDGIRFEVRDPEPDEFGKQGKIFKCNWKDIILIPPKNLIKKNQLINYPNGLKVLARYPETTTFYPAVVISNKRDGTCRLKFDGEEEADKQTEVPRRFVLPFPTVSAFPTKKH</sequence>
<dbReference type="HOGENOM" id="CLU_478308_0_0_1"/>
<evidence type="ECO:0000256" key="5">
    <source>
        <dbReference type="SAM" id="Coils"/>
    </source>
</evidence>
<dbReference type="AlphaFoldDB" id="I2H3M8"/>
<dbReference type="FunFam" id="2.30.30.140:FF:000055">
    <property type="entry name" value="SAGA complex component"/>
    <property type="match status" value="1"/>
</dbReference>
<dbReference type="InterPro" id="IPR047288">
    <property type="entry name" value="Tudor_SGF29_rpt1"/>
</dbReference>
<evidence type="ECO:0000256" key="4">
    <source>
        <dbReference type="ARBA" id="ARBA00023242"/>
    </source>
</evidence>
<evidence type="ECO:0000256" key="1">
    <source>
        <dbReference type="ARBA" id="ARBA00004123"/>
    </source>
</evidence>
<keyword evidence="9" id="KW-1185">Reference proteome</keyword>
<dbReference type="RefSeq" id="XP_004180499.1">
    <property type="nucleotide sequence ID" value="XM_004180451.1"/>
</dbReference>
<dbReference type="CDD" id="cd20393">
    <property type="entry name" value="Tudor_SGF29_rpt1"/>
    <property type="match status" value="1"/>
</dbReference>
<dbReference type="PROSITE" id="PS51518">
    <property type="entry name" value="SGF29_C"/>
    <property type="match status" value="1"/>
</dbReference>
<keyword evidence="2" id="KW-0805">Transcription regulation</keyword>
<feature type="compositionally biased region" description="Low complexity" evidence="6">
    <location>
        <begin position="127"/>
        <end position="151"/>
    </location>
</feature>
<dbReference type="eggNOG" id="KOG3038">
    <property type="taxonomic scope" value="Eukaryota"/>
</dbReference>
<comment type="subcellular location">
    <subcellularLocation>
        <location evidence="1">Nucleus</location>
    </subcellularLocation>
</comment>